<gene>
    <name evidence="1" type="ORF">SVIM_LOCUS178220</name>
</gene>
<proteinExistence type="predicted"/>
<dbReference type="AlphaFoldDB" id="A0A6N2L5U8"/>
<accession>A0A6N2L5U8</accession>
<name>A0A6N2L5U8_SALVM</name>
<evidence type="ECO:0000313" key="1">
    <source>
        <dbReference type="EMBL" id="VFU35753.1"/>
    </source>
</evidence>
<protein>
    <submittedName>
        <fullName evidence="1">Uncharacterized protein</fullName>
    </submittedName>
</protein>
<reference evidence="1" key="1">
    <citation type="submission" date="2019-03" db="EMBL/GenBank/DDBJ databases">
        <authorList>
            <person name="Mank J."/>
            <person name="Almeida P."/>
        </authorList>
    </citation>
    <scope>NUCLEOTIDE SEQUENCE</scope>
    <source>
        <strain evidence="1">78183</strain>
    </source>
</reference>
<organism evidence="1">
    <name type="scientific">Salix viminalis</name>
    <name type="common">Common osier</name>
    <name type="synonym">Basket willow</name>
    <dbReference type="NCBI Taxonomy" id="40686"/>
    <lineage>
        <taxon>Eukaryota</taxon>
        <taxon>Viridiplantae</taxon>
        <taxon>Streptophyta</taxon>
        <taxon>Embryophyta</taxon>
        <taxon>Tracheophyta</taxon>
        <taxon>Spermatophyta</taxon>
        <taxon>Magnoliopsida</taxon>
        <taxon>eudicotyledons</taxon>
        <taxon>Gunneridae</taxon>
        <taxon>Pentapetalae</taxon>
        <taxon>rosids</taxon>
        <taxon>fabids</taxon>
        <taxon>Malpighiales</taxon>
        <taxon>Salicaceae</taxon>
        <taxon>Saliceae</taxon>
        <taxon>Salix</taxon>
    </lineage>
</organism>
<dbReference type="EMBL" id="CAADRP010001112">
    <property type="protein sequence ID" value="VFU35753.1"/>
    <property type="molecule type" value="Genomic_DNA"/>
</dbReference>
<sequence>MLVCVVGKTKSYKLMKGINGHGTTRWTQRLDPLFEEYAVLMPCMQRDLLGFYAKYSLIAPRHLIPSYK</sequence>